<dbReference type="InterPro" id="IPR023198">
    <property type="entry name" value="PGP-like_dom2"/>
</dbReference>
<dbReference type="EMBL" id="QOKZ01000001">
    <property type="protein sequence ID" value="RMC37948.1"/>
    <property type="molecule type" value="Genomic_DNA"/>
</dbReference>
<reference evidence="1 2" key="1">
    <citation type="submission" date="2018-07" db="EMBL/GenBank/DDBJ databases">
        <authorList>
            <person name="Zhang Y."/>
            <person name="Wang L."/>
            <person name="Ma S."/>
        </authorList>
    </citation>
    <scope>NUCLEOTIDE SEQUENCE [LARGE SCALE GENOMIC DNA]</scope>
    <source>
        <strain evidence="1 2">4-2</strain>
    </source>
</reference>
<proteinExistence type="predicted"/>
<dbReference type="Pfam" id="PF00702">
    <property type="entry name" value="Hydrolase"/>
    <property type="match status" value="1"/>
</dbReference>
<gene>
    <name evidence="1" type="ORF">C9E81_04305</name>
</gene>
<comment type="caution">
    <text evidence="1">The sequence shown here is derived from an EMBL/GenBank/DDBJ whole genome shotgun (WGS) entry which is preliminary data.</text>
</comment>
<organism evidence="1 2">
    <name type="scientific">Paracoccus alkanivorans</name>
    <dbReference type="NCBI Taxonomy" id="2116655"/>
    <lineage>
        <taxon>Bacteria</taxon>
        <taxon>Pseudomonadati</taxon>
        <taxon>Pseudomonadota</taxon>
        <taxon>Alphaproteobacteria</taxon>
        <taxon>Rhodobacterales</taxon>
        <taxon>Paracoccaceae</taxon>
        <taxon>Paracoccus</taxon>
    </lineage>
</organism>
<keyword evidence="2" id="KW-1185">Reference proteome</keyword>
<evidence type="ECO:0000313" key="2">
    <source>
        <dbReference type="Proteomes" id="UP000273516"/>
    </source>
</evidence>
<evidence type="ECO:0000313" key="1">
    <source>
        <dbReference type="EMBL" id="RMC37948.1"/>
    </source>
</evidence>
<name>A0A3M0MK58_9RHOB</name>
<dbReference type="GO" id="GO:0050308">
    <property type="term" value="F:sugar-phosphatase activity"/>
    <property type="evidence" value="ECO:0007669"/>
    <property type="project" value="TreeGrafter"/>
</dbReference>
<protein>
    <submittedName>
        <fullName evidence="1">HAD family phosphatase</fullName>
    </submittedName>
</protein>
<dbReference type="PANTHER" id="PTHR43481">
    <property type="entry name" value="FRUCTOSE-1-PHOSPHATE PHOSPHATASE"/>
    <property type="match status" value="1"/>
</dbReference>
<dbReference type="InterPro" id="IPR051806">
    <property type="entry name" value="HAD-like_SPP"/>
</dbReference>
<dbReference type="Gene3D" id="3.40.50.1000">
    <property type="entry name" value="HAD superfamily/HAD-like"/>
    <property type="match status" value="1"/>
</dbReference>
<dbReference type="InterPro" id="IPR006439">
    <property type="entry name" value="HAD-SF_hydro_IA"/>
</dbReference>
<dbReference type="SFLD" id="SFLDS00003">
    <property type="entry name" value="Haloacid_Dehalogenase"/>
    <property type="match status" value="1"/>
</dbReference>
<sequence>MKAVIFDCDGVLVNSETLSAIAYKNVYARYGLTITPEAFSAMLGMKQADILASLRGVEGELLPAEAEGELTSEILSLLGQLVRHTPGLPQFLDQLDQPYCVASSSDVPRIRLSLDTAGILDRFEGRIFSSSMVANGKPAPDLFLLAAEKLGVEPCDCIVFEDSAAGVTAAVAAGMTPVGYIGGDHLPPEHEAKLRAAGAADIVPDWRAAGQFLKRETRPQS</sequence>
<dbReference type="AlphaFoldDB" id="A0A3M0MK58"/>
<dbReference type="SUPFAM" id="SSF56784">
    <property type="entry name" value="HAD-like"/>
    <property type="match status" value="1"/>
</dbReference>
<dbReference type="OrthoDB" id="9797743at2"/>
<dbReference type="Gene3D" id="1.10.150.240">
    <property type="entry name" value="Putative phosphatase, domain 2"/>
    <property type="match status" value="1"/>
</dbReference>
<dbReference type="Proteomes" id="UP000273516">
    <property type="component" value="Unassembled WGS sequence"/>
</dbReference>
<dbReference type="InterPro" id="IPR036412">
    <property type="entry name" value="HAD-like_sf"/>
</dbReference>
<dbReference type="SFLD" id="SFLDG01129">
    <property type="entry name" value="C1.5:_HAD__Beta-PGM__Phosphata"/>
    <property type="match status" value="1"/>
</dbReference>
<dbReference type="PANTHER" id="PTHR43481:SF4">
    <property type="entry name" value="GLYCEROL-1-PHOSPHATE PHOSPHOHYDROLASE 1-RELATED"/>
    <property type="match status" value="1"/>
</dbReference>
<dbReference type="InterPro" id="IPR023214">
    <property type="entry name" value="HAD_sf"/>
</dbReference>
<accession>A0A3M0MK58</accession>
<dbReference type="NCBIfam" id="TIGR01509">
    <property type="entry name" value="HAD-SF-IA-v3"/>
    <property type="match status" value="1"/>
</dbReference>